<accession>A0AAE1DER6</accession>
<sequence>MLGGTIQMKVDTEAQANIVPVGLWRQLKKRALLQMTETTLKSAGNSVVESESVAREVNMKCGDVSTSDTIFVSIKGSQAILGLKTSTAFGPATNGKNLRILEITAC</sequence>
<reference evidence="1" key="1">
    <citation type="journal article" date="2023" name="G3 (Bethesda)">
        <title>A reference genome for the long-term kleptoplast-retaining sea slug Elysia crispata morphotype clarki.</title>
        <authorList>
            <person name="Eastman K.E."/>
            <person name="Pendleton A.L."/>
            <person name="Shaikh M.A."/>
            <person name="Suttiyut T."/>
            <person name="Ogas R."/>
            <person name="Tomko P."/>
            <person name="Gavelis G."/>
            <person name="Widhalm J.R."/>
            <person name="Wisecaver J.H."/>
        </authorList>
    </citation>
    <scope>NUCLEOTIDE SEQUENCE</scope>
    <source>
        <strain evidence="1">ECLA1</strain>
    </source>
</reference>
<comment type="caution">
    <text evidence="1">The sequence shown here is derived from an EMBL/GenBank/DDBJ whole genome shotgun (WGS) entry which is preliminary data.</text>
</comment>
<evidence type="ECO:0000313" key="2">
    <source>
        <dbReference type="Proteomes" id="UP001283361"/>
    </source>
</evidence>
<organism evidence="1 2">
    <name type="scientific">Elysia crispata</name>
    <name type="common">lettuce slug</name>
    <dbReference type="NCBI Taxonomy" id="231223"/>
    <lineage>
        <taxon>Eukaryota</taxon>
        <taxon>Metazoa</taxon>
        <taxon>Spiralia</taxon>
        <taxon>Lophotrochozoa</taxon>
        <taxon>Mollusca</taxon>
        <taxon>Gastropoda</taxon>
        <taxon>Heterobranchia</taxon>
        <taxon>Euthyneura</taxon>
        <taxon>Panpulmonata</taxon>
        <taxon>Sacoglossa</taxon>
        <taxon>Placobranchoidea</taxon>
        <taxon>Plakobranchidae</taxon>
        <taxon>Elysia</taxon>
    </lineage>
</organism>
<dbReference type="CDD" id="cd00303">
    <property type="entry name" value="retropepsin_like"/>
    <property type="match status" value="1"/>
</dbReference>
<proteinExistence type="predicted"/>
<keyword evidence="2" id="KW-1185">Reference proteome</keyword>
<gene>
    <name evidence="1" type="ORF">RRG08_016894</name>
</gene>
<dbReference type="EMBL" id="JAWDGP010004080">
    <property type="protein sequence ID" value="KAK3767999.1"/>
    <property type="molecule type" value="Genomic_DNA"/>
</dbReference>
<evidence type="ECO:0000313" key="1">
    <source>
        <dbReference type="EMBL" id="KAK3767999.1"/>
    </source>
</evidence>
<name>A0AAE1DER6_9GAST</name>
<dbReference type="AlphaFoldDB" id="A0AAE1DER6"/>
<protein>
    <submittedName>
        <fullName evidence="1">Uncharacterized protein</fullName>
    </submittedName>
</protein>
<dbReference type="Proteomes" id="UP001283361">
    <property type="component" value="Unassembled WGS sequence"/>
</dbReference>